<dbReference type="GO" id="GO:0005737">
    <property type="term" value="C:cytoplasm"/>
    <property type="evidence" value="ECO:0007669"/>
    <property type="project" value="TreeGrafter"/>
</dbReference>
<dbReference type="InterPro" id="IPR036812">
    <property type="entry name" value="NAD(P)_OxRdtase_dom_sf"/>
</dbReference>
<dbReference type="OrthoDB" id="37537at2759"/>
<dbReference type="InterPro" id="IPR023210">
    <property type="entry name" value="NADP_OxRdtase_dom"/>
</dbReference>
<dbReference type="PANTHER" id="PTHR43625:SF7">
    <property type="entry name" value="REDUCTASE (YAKC), PUTATIVE (AFU_ORTHOLOGUE AFUA_8G01560)-RELATED"/>
    <property type="match status" value="1"/>
</dbReference>
<dbReference type="PANTHER" id="PTHR43625">
    <property type="entry name" value="AFLATOXIN B1 ALDEHYDE REDUCTASE"/>
    <property type="match status" value="1"/>
</dbReference>
<keyword evidence="1" id="KW-0560">Oxidoreductase</keyword>
<dbReference type="InterPro" id="IPR050791">
    <property type="entry name" value="Aldo-Keto_reductase"/>
</dbReference>
<dbReference type="CDD" id="cd19076">
    <property type="entry name" value="AKR_AKR13A_13D"/>
    <property type="match status" value="1"/>
</dbReference>
<evidence type="ECO:0000313" key="4">
    <source>
        <dbReference type="Proteomes" id="UP000294933"/>
    </source>
</evidence>
<dbReference type="GO" id="GO:0016491">
    <property type="term" value="F:oxidoreductase activity"/>
    <property type="evidence" value="ECO:0007669"/>
    <property type="project" value="UniProtKB-KW"/>
</dbReference>
<feature type="domain" description="NADP-dependent oxidoreductase" evidence="2">
    <location>
        <begin position="18"/>
        <end position="315"/>
    </location>
</feature>
<evidence type="ECO:0000313" key="3">
    <source>
        <dbReference type="EMBL" id="TDL22792.1"/>
    </source>
</evidence>
<accession>A0A4Y7Q6M5</accession>
<dbReference type="SUPFAM" id="SSF51430">
    <property type="entry name" value="NAD(P)-linked oxidoreductase"/>
    <property type="match status" value="1"/>
</dbReference>
<dbReference type="Gene3D" id="3.20.20.100">
    <property type="entry name" value="NADP-dependent oxidoreductase domain"/>
    <property type="match status" value="1"/>
</dbReference>
<reference evidence="3 4" key="1">
    <citation type="submission" date="2018-06" db="EMBL/GenBank/DDBJ databases">
        <title>A transcriptomic atlas of mushroom development highlights an independent origin of complex multicellularity.</title>
        <authorList>
            <consortium name="DOE Joint Genome Institute"/>
            <person name="Krizsan K."/>
            <person name="Almasi E."/>
            <person name="Merenyi Z."/>
            <person name="Sahu N."/>
            <person name="Viragh M."/>
            <person name="Koszo T."/>
            <person name="Mondo S."/>
            <person name="Kiss B."/>
            <person name="Balint B."/>
            <person name="Kues U."/>
            <person name="Barry K."/>
            <person name="Hegedus J.C."/>
            <person name="Henrissat B."/>
            <person name="Johnson J."/>
            <person name="Lipzen A."/>
            <person name="Ohm R."/>
            <person name="Nagy I."/>
            <person name="Pangilinan J."/>
            <person name="Yan J."/>
            <person name="Xiong Y."/>
            <person name="Grigoriev I.V."/>
            <person name="Hibbett D.S."/>
            <person name="Nagy L.G."/>
        </authorList>
    </citation>
    <scope>NUCLEOTIDE SEQUENCE [LARGE SCALE GENOMIC DNA]</scope>
    <source>
        <strain evidence="3 4">SZMC22713</strain>
    </source>
</reference>
<organism evidence="3 4">
    <name type="scientific">Rickenella mellea</name>
    <dbReference type="NCBI Taxonomy" id="50990"/>
    <lineage>
        <taxon>Eukaryota</taxon>
        <taxon>Fungi</taxon>
        <taxon>Dikarya</taxon>
        <taxon>Basidiomycota</taxon>
        <taxon>Agaricomycotina</taxon>
        <taxon>Agaricomycetes</taxon>
        <taxon>Hymenochaetales</taxon>
        <taxon>Rickenellaceae</taxon>
        <taxon>Rickenella</taxon>
    </lineage>
</organism>
<evidence type="ECO:0000256" key="1">
    <source>
        <dbReference type="ARBA" id="ARBA00023002"/>
    </source>
</evidence>
<evidence type="ECO:0000259" key="2">
    <source>
        <dbReference type="Pfam" id="PF00248"/>
    </source>
</evidence>
<keyword evidence="4" id="KW-1185">Reference proteome</keyword>
<dbReference type="STRING" id="50990.A0A4Y7Q6M5"/>
<protein>
    <submittedName>
        <fullName evidence="3">Oxidoreductase</fullName>
    </submittedName>
</protein>
<dbReference type="Proteomes" id="UP000294933">
    <property type="component" value="Unassembled WGS sequence"/>
</dbReference>
<name>A0A4Y7Q6M5_9AGAM</name>
<gene>
    <name evidence="3" type="ORF">BD410DRAFT_788116</name>
</gene>
<dbReference type="EMBL" id="ML170173">
    <property type="protein sequence ID" value="TDL22792.1"/>
    <property type="molecule type" value="Genomic_DNA"/>
</dbReference>
<sequence>MANLSVRVVGGVEVPSPGFGGMGLSNVYGAANDEESKALLRHAIEIGQTFWDTADIYGSGHNEKLIGAVLAEGDNRKKVFLATKFSFEFDATTGNATSTGKIRGDAAYIRKAIEDSIKRLGTTPDLYYQHRVDPSVSLEETYGTLEELRKEGKIKYIGMSECSAETLRKAAKIAKIDALQVEYSPWTTDIERNGILQAARELKIPIVAYSPLGRGFLTGRYKSVEEFESNDRRLQHPRFAQENFQNNLKIVEKLEAIAKKKGITPAQLALAWVAAQGDDFIPIPGTKTIPRLEENWASREVKFTEEELKEIREAVDGFVASGARYPEGMMKSIGK</sequence>
<proteinExistence type="predicted"/>
<dbReference type="Pfam" id="PF00248">
    <property type="entry name" value="Aldo_ket_red"/>
    <property type="match status" value="1"/>
</dbReference>
<dbReference type="AlphaFoldDB" id="A0A4Y7Q6M5"/>
<dbReference type="VEuPathDB" id="FungiDB:BD410DRAFT_788116"/>